<dbReference type="InterPro" id="IPR032675">
    <property type="entry name" value="LRR_dom_sf"/>
</dbReference>
<dbReference type="InterPro" id="IPR001611">
    <property type="entry name" value="Leu-rich_rpt"/>
</dbReference>
<proteinExistence type="predicted"/>
<name>A0AAJ7C3G6_CEPCN</name>
<dbReference type="GeneID" id="107270067"/>
<protein>
    <submittedName>
        <fullName evidence="3">Uncharacterized protein LOC107270067 isoform X1</fullName>
    </submittedName>
</protein>
<reference evidence="3" key="1">
    <citation type="submission" date="2025-08" db="UniProtKB">
        <authorList>
            <consortium name="RefSeq"/>
        </authorList>
    </citation>
    <scope>IDENTIFICATION</scope>
</reference>
<dbReference type="PANTHER" id="PTHR24111:SF0">
    <property type="entry name" value="LEUCINE-RICH REPEAT-CONTAINING PROTEIN"/>
    <property type="match status" value="1"/>
</dbReference>
<dbReference type="InterPro" id="IPR052201">
    <property type="entry name" value="LRR-containing_regulator"/>
</dbReference>
<dbReference type="SUPFAM" id="SSF52047">
    <property type="entry name" value="RNI-like"/>
    <property type="match status" value="1"/>
</dbReference>
<sequence length="769" mass="88904">MEVKTGTDSDQSSMNKSDMIKMCYSLLLEQQKEDIKIDSYGDLIIATPHSKCYLMDTAKRIVQEEIVKISQDTLADGRKGFEKDVIQERKTDFTMRWKTRKSPYFYNDYNTLLEIPKLMRSPQNLVLMNNLFFSCFCEKYYDGTRRLILHGNDLLLRIRRRFEDWDMPYLLIFLRSNRDVVSLSLPYNRIHSAGFMNLIDHISAYNDILELNLQNNFLEKPGIEYMCSVGEKLQLRILQLNGNKFGVDAAKEVALLLLKNPYIRYLDVAEVDQTISSLVYFTTVMRNDQNQYNDTLKILDISRPNSEFKYYFDTEHFATVLGELLRFNKCLVELHVQKYGFSCHDIEIMLIDAQHNNTLHLLDLSRNNIGDHGMEKIADWLKTRPALQGLLLAHNIITSTGARALSFCMPFSRIRLLDISHNQISDEGGVDLLNTIKKSTPIRHLRLFGNNLGHLTAQIVERMLMSGVLTQDNLDIIPYRIDGRLNLAFYPADHYKQRYYNVPVYGYPQPLRLPYICNAFKGKAMPKIRFKYFDPVPIERRRPRVCSLEKRIYMKILFLLLHFQIHPEDPYACICCKCKDDQAMNSLAPSNSDINSELCICGVCQYEEHRKEPSICYSDITMLSKSSYSRHSDDCTCCYCEVCEGKSERDSEVVNNHIAHCTCCECTKVQCDTLASSSSSTSSKPDKVQHLYESKALHKIALILDHVDSEMRNHILRWVTIDEVTLEEDLKAGHDESNSEQSVDQEPICTCWIPITVPIQIPCCIDETT</sequence>
<organism evidence="2 3">
    <name type="scientific">Cephus cinctus</name>
    <name type="common">Wheat stem sawfly</name>
    <dbReference type="NCBI Taxonomy" id="211228"/>
    <lineage>
        <taxon>Eukaryota</taxon>
        <taxon>Metazoa</taxon>
        <taxon>Ecdysozoa</taxon>
        <taxon>Arthropoda</taxon>
        <taxon>Hexapoda</taxon>
        <taxon>Insecta</taxon>
        <taxon>Pterygota</taxon>
        <taxon>Neoptera</taxon>
        <taxon>Endopterygota</taxon>
        <taxon>Hymenoptera</taxon>
        <taxon>Cephoidea</taxon>
        <taxon>Cephidae</taxon>
        <taxon>Cephus</taxon>
    </lineage>
</organism>
<dbReference type="KEGG" id="ccin:107270067"/>
<dbReference type="Proteomes" id="UP000694920">
    <property type="component" value="Unplaced"/>
</dbReference>
<keyword evidence="2" id="KW-1185">Reference proteome</keyword>
<evidence type="ECO:0000313" key="2">
    <source>
        <dbReference type="Proteomes" id="UP000694920"/>
    </source>
</evidence>
<dbReference type="AlphaFoldDB" id="A0AAJ7C3G6"/>
<dbReference type="RefSeq" id="XP_015600204.1">
    <property type="nucleotide sequence ID" value="XM_015744718.2"/>
</dbReference>
<dbReference type="Pfam" id="PF13516">
    <property type="entry name" value="LRR_6"/>
    <property type="match status" value="2"/>
</dbReference>
<evidence type="ECO:0000313" key="3">
    <source>
        <dbReference type="RefSeq" id="XP_015600204.1"/>
    </source>
</evidence>
<dbReference type="Gene3D" id="3.80.10.10">
    <property type="entry name" value="Ribonuclease Inhibitor"/>
    <property type="match status" value="2"/>
</dbReference>
<accession>A0AAJ7C3G6</accession>
<evidence type="ECO:0000256" key="1">
    <source>
        <dbReference type="ARBA" id="ARBA00022737"/>
    </source>
</evidence>
<dbReference type="SMART" id="SM00368">
    <property type="entry name" value="LRR_RI"/>
    <property type="match status" value="3"/>
</dbReference>
<keyword evidence="1" id="KW-0677">Repeat</keyword>
<gene>
    <name evidence="3" type="primary">LOC107270067</name>
</gene>
<dbReference type="PANTHER" id="PTHR24111">
    <property type="entry name" value="LEUCINE-RICH REPEAT-CONTAINING PROTEIN 34"/>
    <property type="match status" value="1"/>
</dbReference>